<accession>A0A8D8FZK0</accession>
<dbReference type="AlphaFoldDB" id="A0A8D8FZK0"/>
<reference evidence="1" key="1">
    <citation type="submission" date="2021-05" db="EMBL/GenBank/DDBJ databases">
        <authorList>
            <person name="Alioto T."/>
            <person name="Alioto T."/>
            <person name="Gomez Garrido J."/>
        </authorList>
    </citation>
    <scope>NUCLEOTIDE SEQUENCE</scope>
</reference>
<protein>
    <submittedName>
        <fullName evidence="1">(northern house mosquito) hypothetical protein</fullName>
    </submittedName>
</protein>
<proteinExistence type="predicted"/>
<evidence type="ECO:0000313" key="1">
    <source>
        <dbReference type="EMBL" id="CAG6490902.1"/>
    </source>
</evidence>
<name>A0A8D8FZK0_CULPI</name>
<dbReference type="EMBL" id="HBUE01117211">
    <property type="protein sequence ID" value="CAG6490902.1"/>
    <property type="molecule type" value="Transcribed_RNA"/>
</dbReference>
<organism evidence="1">
    <name type="scientific">Culex pipiens</name>
    <name type="common">House mosquito</name>
    <dbReference type="NCBI Taxonomy" id="7175"/>
    <lineage>
        <taxon>Eukaryota</taxon>
        <taxon>Metazoa</taxon>
        <taxon>Ecdysozoa</taxon>
        <taxon>Arthropoda</taxon>
        <taxon>Hexapoda</taxon>
        <taxon>Insecta</taxon>
        <taxon>Pterygota</taxon>
        <taxon>Neoptera</taxon>
        <taxon>Endopterygota</taxon>
        <taxon>Diptera</taxon>
        <taxon>Nematocera</taxon>
        <taxon>Culicoidea</taxon>
        <taxon>Culicidae</taxon>
        <taxon>Culicinae</taxon>
        <taxon>Culicini</taxon>
        <taxon>Culex</taxon>
        <taxon>Culex</taxon>
    </lineage>
</organism>
<sequence>MRSDGGIEAVEGSGSRLLFSWDFSGGVLAGSWDGLKFSLVSPVSYFEVMFLVKADNLLVNSNGFSGVPAGFSSDSLSSFSESGYNRCCDQDLLRGLLVCSGSD</sequence>